<dbReference type="PANTHER" id="PTHR43798">
    <property type="entry name" value="MONOACYLGLYCEROL LIPASE"/>
    <property type="match status" value="1"/>
</dbReference>
<dbReference type="Pfam" id="PF00561">
    <property type="entry name" value="Abhydrolase_1"/>
    <property type="match status" value="1"/>
</dbReference>
<protein>
    <submittedName>
        <fullName evidence="2">Alpha/beta hydrolase</fullName>
    </submittedName>
</protein>
<dbReference type="SUPFAM" id="SSF53474">
    <property type="entry name" value="alpha/beta-Hydrolases"/>
    <property type="match status" value="1"/>
</dbReference>
<sequence>MDVKMIPTKNSRTANGTMEFAQLGNGGPTVLLINGGSGPIDGWYKVIHEIAKKTTVVAYNRFGVGNSDKPSTPQHGDAIVTALRQLLQEEKIQPPFLLVGHSLGGFYSNLFARQFPTEVAGVVLLESSHPLDIKLNENQNAIIRNVNRLLAMFDSFIPHRKWSEVNYVEETIKQIEQAGAFPDVPLFVVSGGKKPPMMPDHVFDKRRNNQLEFLQLSKQGKHILAAKSGHFPQLSEPEVVIQAIHDCIQLALCD</sequence>
<dbReference type="PANTHER" id="PTHR43798:SF5">
    <property type="entry name" value="MONOACYLGLYCEROL LIPASE ABHD6"/>
    <property type="match status" value="1"/>
</dbReference>
<dbReference type="GO" id="GO:0016787">
    <property type="term" value="F:hydrolase activity"/>
    <property type="evidence" value="ECO:0007669"/>
    <property type="project" value="UniProtKB-KW"/>
</dbReference>
<organism evidence="2 3">
    <name type="scientific">Tumebacillus lacus</name>
    <dbReference type="NCBI Taxonomy" id="2995335"/>
    <lineage>
        <taxon>Bacteria</taxon>
        <taxon>Bacillati</taxon>
        <taxon>Bacillota</taxon>
        <taxon>Bacilli</taxon>
        <taxon>Bacillales</taxon>
        <taxon>Alicyclobacillaceae</taxon>
        <taxon>Tumebacillus</taxon>
    </lineage>
</organism>
<evidence type="ECO:0000313" key="2">
    <source>
        <dbReference type="EMBL" id="MCX7570508.1"/>
    </source>
</evidence>
<dbReference type="EMBL" id="JAPMLT010000005">
    <property type="protein sequence ID" value="MCX7570508.1"/>
    <property type="molecule type" value="Genomic_DNA"/>
</dbReference>
<reference evidence="2 3" key="1">
    <citation type="submission" date="2022-11" db="EMBL/GenBank/DDBJ databases">
        <title>Study of microbial diversity in lake waters.</title>
        <authorList>
            <person name="Zhang J."/>
        </authorList>
    </citation>
    <scope>NUCLEOTIDE SEQUENCE [LARGE SCALE GENOMIC DNA]</scope>
    <source>
        <strain evidence="2 3">DT12</strain>
    </source>
</reference>
<comment type="caution">
    <text evidence="2">The sequence shown here is derived from an EMBL/GenBank/DDBJ whole genome shotgun (WGS) entry which is preliminary data.</text>
</comment>
<keyword evidence="3" id="KW-1185">Reference proteome</keyword>
<name>A0ABT3X0T7_9BACL</name>
<feature type="domain" description="AB hydrolase-1" evidence="1">
    <location>
        <begin position="28"/>
        <end position="143"/>
    </location>
</feature>
<evidence type="ECO:0000313" key="3">
    <source>
        <dbReference type="Proteomes" id="UP001208017"/>
    </source>
</evidence>
<keyword evidence="2" id="KW-0378">Hydrolase</keyword>
<dbReference type="InterPro" id="IPR029058">
    <property type="entry name" value="AB_hydrolase_fold"/>
</dbReference>
<accession>A0ABT3X0T7</accession>
<dbReference type="InterPro" id="IPR000073">
    <property type="entry name" value="AB_hydrolase_1"/>
</dbReference>
<evidence type="ECO:0000259" key="1">
    <source>
        <dbReference type="Pfam" id="PF00561"/>
    </source>
</evidence>
<dbReference type="Proteomes" id="UP001208017">
    <property type="component" value="Unassembled WGS sequence"/>
</dbReference>
<dbReference type="InterPro" id="IPR050266">
    <property type="entry name" value="AB_hydrolase_sf"/>
</dbReference>
<dbReference type="Gene3D" id="3.40.50.1820">
    <property type="entry name" value="alpha/beta hydrolase"/>
    <property type="match status" value="1"/>
</dbReference>
<proteinExistence type="predicted"/>
<gene>
    <name evidence="2" type="ORF">OS242_11095</name>
</gene>